<reference evidence="10" key="1">
    <citation type="journal article" date="2014" name="Int. J. Syst. Evol. Microbiol.">
        <title>Complete genome sequence of Corynebacterium casei LMG S-19264T (=DSM 44701T), isolated from a smear-ripened cheese.</title>
        <authorList>
            <consortium name="US DOE Joint Genome Institute (JGI-PGF)"/>
            <person name="Walter F."/>
            <person name="Albersmeier A."/>
            <person name="Kalinowski J."/>
            <person name="Ruckert C."/>
        </authorList>
    </citation>
    <scope>NUCLEOTIDE SEQUENCE</scope>
    <source>
        <strain evidence="10">JCM 3090</strain>
    </source>
</reference>
<dbReference type="EMBL" id="BMQB01000003">
    <property type="protein sequence ID" value="GGJ87978.1"/>
    <property type="molecule type" value="Genomic_DNA"/>
</dbReference>
<feature type="transmembrane region" description="Helical" evidence="9">
    <location>
        <begin position="353"/>
        <end position="376"/>
    </location>
</feature>
<feature type="transmembrane region" description="Helical" evidence="9">
    <location>
        <begin position="396"/>
        <end position="420"/>
    </location>
</feature>
<dbReference type="NCBIfam" id="TIGR01695">
    <property type="entry name" value="murJ_mviN"/>
    <property type="match status" value="1"/>
</dbReference>
<dbReference type="PANTHER" id="PTHR47019">
    <property type="entry name" value="LIPID II FLIPPASE MURJ"/>
    <property type="match status" value="1"/>
</dbReference>
<feature type="region of interest" description="Disordered" evidence="8">
    <location>
        <begin position="1"/>
        <end position="31"/>
    </location>
</feature>
<dbReference type="GO" id="GO:0005886">
    <property type="term" value="C:plasma membrane"/>
    <property type="evidence" value="ECO:0007669"/>
    <property type="project" value="UniProtKB-SubCell"/>
</dbReference>
<feature type="compositionally biased region" description="Low complexity" evidence="8">
    <location>
        <begin position="1"/>
        <end position="13"/>
    </location>
</feature>
<evidence type="ECO:0000256" key="7">
    <source>
        <dbReference type="ARBA" id="ARBA00023136"/>
    </source>
</evidence>
<evidence type="ECO:0000256" key="6">
    <source>
        <dbReference type="ARBA" id="ARBA00022989"/>
    </source>
</evidence>
<organism evidence="10 11">
    <name type="scientific">Pilimelia anulata</name>
    <dbReference type="NCBI Taxonomy" id="53371"/>
    <lineage>
        <taxon>Bacteria</taxon>
        <taxon>Bacillati</taxon>
        <taxon>Actinomycetota</taxon>
        <taxon>Actinomycetes</taxon>
        <taxon>Micromonosporales</taxon>
        <taxon>Micromonosporaceae</taxon>
        <taxon>Pilimelia</taxon>
    </lineage>
</organism>
<dbReference type="GO" id="GO:0009252">
    <property type="term" value="P:peptidoglycan biosynthetic process"/>
    <property type="evidence" value="ECO:0007669"/>
    <property type="project" value="UniProtKB-KW"/>
</dbReference>
<feature type="transmembrane region" description="Helical" evidence="9">
    <location>
        <begin position="488"/>
        <end position="510"/>
    </location>
</feature>
<accession>A0A8J3F9M7</accession>
<feature type="transmembrane region" description="Helical" evidence="9">
    <location>
        <begin position="220"/>
        <end position="245"/>
    </location>
</feature>
<keyword evidence="4" id="KW-0133">Cell shape</keyword>
<evidence type="ECO:0000256" key="2">
    <source>
        <dbReference type="ARBA" id="ARBA00022475"/>
    </source>
</evidence>
<dbReference type="AlphaFoldDB" id="A0A8J3F9M7"/>
<feature type="transmembrane region" description="Helical" evidence="9">
    <location>
        <begin position="188"/>
        <end position="208"/>
    </location>
</feature>
<feature type="transmembrane region" description="Helical" evidence="9">
    <location>
        <begin position="117"/>
        <end position="143"/>
    </location>
</feature>
<dbReference type="GO" id="GO:0008360">
    <property type="term" value="P:regulation of cell shape"/>
    <property type="evidence" value="ECO:0007669"/>
    <property type="project" value="UniProtKB-KW"/>
</dbReference>
<keyword evidence="3 9" id="KW-0812">Transmembrane</keyword>
<feature type="transmembrane region" description="Helical" evidence="9">
    <location>
        <begin position="311"/>
        <end position="332"/>
    </location>
</feature>
<dbReference type="RefSeq" id="WP_189169528.1">
    <property type="nucleotide sequence ID" value="NZ_BMQB01000003.1"/>
</dbReference>
<proteinExistence type="predicted"/>
<feature type="transmembrane region" description="Helical" evidence="9">
    <location>
        <begin position="266"/>
        <end position="291"/>
    </location>
</feature>
<dbReference type="Proteomes" id="UP000649739">
    <property type="component" value="Unassembled WGS sequence"/>
</dbReference>
<feature type="transmembrane region" description="Helical" evidence="9">
    <location>
        <begin position="454"/>
        <end position="476"/>
    </location>
</feature>
<dbReference type="PANTHER" id="PTHR47019:SF1">
    <property type="entry name" value="LIPID II FLIPPASE MURJ"/>
    <property type="match status" value="1"/>
</dbReference>
<name>A0A8J3F9M7_9ACTN</name>
<feature type="transmembrane region" description="Helical" evidence="9">
    <location>
        <begin position="78"/>
        <end position="97"/>
    </location>
</feature>
<evidence type="ECO:0000256" key="8">
    <source>
        <dbReference type="SAM" id="MobiDB-lite"/>
    </source>
</evidence>
<feature type="transmembrane region" description="Helical" evidence="9">
    <location>
        <begin position="522"/>
        <end position="542"/>
    </location>
</feature>
<comment type="subcellular location">
    <subcellularLocation>
        <location evidence="1">Cell membrane</location>
        <topology evidence="1">Multi-pass membrane protein</topology>
    </subcellularLocation>
</comment>
<evidence type="ECO:0000313" key="10">
    <source>
        <dbReference type="EMBL" id="GGJ87978.1"/>
    </source>
</evidence>
<evidence type="ECO:0000313" key="11">
    <source>
        <dbReference type="Proteomes" id="UP000649739"/>
    </source>
</evidence>
<keyword evidence="5" id="KW-0573">Peptidoglycan synthesis</keyword>
<keyword evidence="6 9" id="KW-1133">Transmembrane helix</keyword>
<dbReference type="InterPro" id="IPR004268">
    <property type="entry name" value="MurJ"/>
</dbReference>
<dbReference type="PRINTS" id="PR01806">
    <property type="entry name" value="VIRFACTRMVIN"/>
</dbReference>
<feature type="transmembrane region" description="Helical" evidence="9">
    <location>
        <begin position="155"/>
        <end position="176"/>
    </location>
</feature>
<keyword evidence="7 9" id="KW-0472">Membrane</keyword>
<evidence type="ECO:0000256" key="4">
    <source>
        <dbReference type="ARBA" id="ARBA00022960"/>
    </source>
</evidence>
<reference evidence="10" key="2">
    <citation type="submission" date="2020-09" db="EMBL/GenBank/DDBJ databases">
        <authorList>
            <person name="Sun Q."/>
            <person name="Ohkuma M."/>
        </authorList>
    </citation>
    <scope>NUCLEOTIDE SEQUENCE</scope>
    <source>
        <strain evidence="10">JCM 3090</strain>
    </source>
</reference>
<feature type="transmembrane region" description="Helical" evidence="9">
    <location>
        <begin position="50"/>
        <end position="72"/>
    </location>
</feature>
<evidence type="ECO:0000256" key="9">
    <source>
        <dbReference type="SAM" id="Phobius"/>
    </source>
</evidence>
<dbReference type="Pfam" id="PF03023">
    <property type="entry name" value="MurJ"/>
    <property type="match status" value="1"/>
</dbReference>
<dbReference type="GO" id="GO:0034204">
    <property type="term" value="P:lipid translocation"/>
    <property type="evidence" value="ECO:0007669"/>
    <property type="project" value="TreeGrafter"/>
</dbReference>
<keyword evidence="11" id="KW-1185">Reference proteome</keyword>
<dbReference type="GO" id="GO:0015648">
    <property type="term" value="F:lipid-linked peptidoglycan transporter activity"/>
    <property type="evidence" value="ECO:0007669"/>
    <property type="project" value="TreeGrafter"/>
</dbReference>
<evidence type="ECO:0000256" key="1">
    <source>
        <dbReference type="ARBA" id="ARBA00004651"/>
    </source>
</evidence>
<evidence type="ECO:0000256" key="5">
    <source>
        <dbReference type="ARBA" id="ARBA00022984"/>
    </source>
</evidence>
<comment type="caution">
    <text evidence="10">The sequence shown here is derived from an EMBL/GenBank/DDBJ whole genome shotgun (WGS) entry which is preliminary data.</text>
</comment>
<feature type="transmembrane region" description="Helical" evidence="9">
    <location>
        <begin position="427"/>
        <end position="448"/>
    </location>
</feature>
<protein>
    <submittedName>
        <fullName evidence="10">Lipid II flippase MurJ</fullName>
    </submittedName>
</protein>
<gene>
    <name evidence="10" type="primary">mviN</name>
    <name evidence="10" type="ORF">GCM10010123_17000</name>
</gene>
<evidence type="ECO:0000256" key="3">
    <source>
        <dbReference type="ARBA" id="ARBA00022692"/>
    </source>
</evidence>
<dbReference type="InterPro" id="IPR051050">
    <property type="entry name" value="Lipid_II_flippase_MurJ/MviN"/>
</dbReference>
<sequence>MSGRVYRSSRSGGDPVEPPATGGGEPADPGVAGHSATMAGLTVISRATGFLRTATVAAALGALAVGDAYSTAQFFPAMIYELLLGGILSSVLVPVLVRRRRSDADGGQVYTQRLLTLAVLALGVATVLAVVAAPLLTAVFAGAGAGEEYRRLVTLLSYLMLPMMFFAGMSALFTAILNTRGHFAAPTWAPILNNLVVIGIGGVFIAVYGPNRPELADMSAGAILLLGGGTLLGVAVQAAGMWPALRRVGFTWKWRGGFRELDLGELGRLGAWMFCYVVVSQVGVVILLRLLNNARAESPAGAAGVLVYNNVYLLMMMAHGIVAVSIITALLPRMSAAAADFRLSDLAADLSRGTRMTTAVLAPIAVAFAVLAEPIAVTLFEHNAITSADSRRTAEVLVLAALALIPFALSQLFTFAYYALPDTRTPALINIPVVVLRVAVQVALYLALGAALAAVGVMIGNAVSYVAAAVISAALLRGRIGRIGLRGILLTFGRVALAAGGAALAGWLLVGVLPGGDPLPTGAALIRLALGGVVIVGAYLGLARLVRLREIDDVLGLVARKLRR</sequence>
<keyword evidence="2" id="KW-1003">Cell membrane</keyword>